<dbReference type="Pfam" id="PF00215">
    <property type="entry name" value="OMPdecase"/>
    <property type="match status" value="1"/>
</dbReference>
<dbReference type="PROSITE" id="PS51094">
    <property type="entry name" value="PTS_EIIA_TYPE_2"/>
    <property type="match status" value="1"/>
</dbReference>
<dbReference type="GO" id="GO:0006207">
    <property type="term" value="P:'de novo' pyrimidine nucleobase biosynthetic process"/>
    <property type="evidence" value="ECO:0007669"/>
    <property type="project" value="InterPro"/>
</dbReference>
<dbReference type="InterPro" id="IPR011060">
    <property type="entry name" value="RibuloseP-bd_barrel"/>
</dbReference>
<evidence type="ECO:0000256" key="7">
    <source>
        <dbReference type="ARBA" id="ARBA00080293"/>
    </source>
</evidence>
<dbReference type="GO" id="GO:0033982">
    <property type="term" value="F:3-dehydro-L-gulonate-6-phosphate decarboxylase activity"/>
    <property type="evidence" value="ECO:0007669"/>
    <property type="project" value="UniProtKB-EC"/>
</dbReference>
<evidence type="ECO:0000256" key="1">
    <source>
        <dbReference type="ARBA" id="ARBA00022793"/>
    </source>
</evidence>
<proteinExistence type="inferred from homology"/>
<dbReference type="NCBIfam" id="NF007694">
    <property type="entry name" value="PRK10372.1"/>
    <property type="match status" value="1"/>
</dbReference>
<evidence type="ECO:0000256" key="5">
    <source>
        <dbReference type="ARBA" id="ARBA00061676"/>
    </source>
</evidence>
<dbReference type="FunFam" id="3.20.20.70:FF:000022">
    <property type="entry name" value="3-keto-L-gulonate-6-phosphate decarboxylase UlaD"/>
    <property type="match status" value="1"/>
</dbReference>
<protein>
    <recommendedName>
        <fullName evidence="7">3-dehydro-L-gulonate-6-phosphate decarboxylase</fullName>
        <ecNumber evidence="6">4.1.1.85</ecNumber>
    </recommendedName>
    <alternativeName>
        <fullName evidence="7">3-dehydro-L-gulonate-6-phosphate decarboxylase</fullName>
    </alternativeName>
</protein>
<dbReference type="Pfam" id="PF00359">
    <property type="entry name" value="PTS_EIIA_2"/>
    <property type="match status" value="1"/>
</dbReference>
<dbReference type="SUPFAM" id="SSF55804">
    <property type="entry name" value="Phoshotransferase/anion transport protein"/>
    <property type="match status" value="1"/>
</dbReference>
<reference evidence="9 10" key="1">
    <citation type="submission" date="2018-06" db="EMBL/GenBank/DDBJ databases">
        <authorList>
            <consortium name="Pathogen Informatics"/>
            <person name="Doyle S."/>
        </authorList>
    </citation>
    <scope>NUCLEOTIDE SEQUENCE [LARGE SCALE GENOMIC DNA]</scope>
    <source>
        <strain evidence="9 10">NCTC9140</strain>
    </source>
</reference>
<dbReference type="GO" id="GO:0004590">
    <property type="term" value="F:orotidine-5'-phosphate decarboxylase activity"/>
    <property type="evidence" value="ECO:0007669"/>
    <property type="project" value="InterPro"/>
</dbReference>
<evidence type="ECO:0000256" key="3">
    <source>
        <dbReference type="ARBA" id="ARBA00023277"/>
    </source>
</evidence>
<dbReference type="NCBIfam" id="NF009832">
    <property type="entry name" value="PRK13306.1"/>
    <property type="match status" value="1"/>
</dbReference>
<keyword evidence="3" id="KW-0119">Carbohydrate metabolism</keyword>
<evidence type="ECO:0000313" key="10">
    <source>
        <dbReference type="Proteomes" id="UP000254938"/>
    </source>
</evidence>
<dbReference type="InterPro" id="IPR041710">
    <property type="entry name" value="HPS/KGPDC"/>
</dbReference>
<dbReference type="Gene3D" id="3.20.20.70">
    <property type="entry name" value="Aldolase class I"/>
    <property type="match status" value="1"/>
</dbReference>
<dbReference type="CDD" id="cd04726">
    <property type="entry name" value="KGPDC_HPS"/>
    <property type="match status" value="1"/>
</dbReference>
<organism evidence="9 10">
    <name type="scientific">Klebsiella pneumoniae</name>
    <dbReference type="NCBI Taxonomy" id="573"/>
    <lineage>
        <taxon>Bacteria</taxon>
        <taxon>Pseudomonadati</taxon>
        <taxon>Pseudomonadota</taxon>
        <taxon>Gammaproteobacteria</taxon>
        <taxon>Enterobacterales</taxon>
        <taxon>Enterobacteriaceae</taxon>
        <taxon>Klebsiella/Raoultella group</taxon>
        <taxon>Klebsiella</taxon>
        <taxon>Klebsiella pneumoniae complex</taxon>
    </lineage>
</organism>
<dbReference type="PANTHER" id="PTHR35039:SF3">
    <property type="entry name" value="3-KETO-L-GULONATE-6-PHOSPHATE DECARBOXYLASE SGBH-RELATED"/>
    <property type="match status" value="1"/>
</dbReference>
<dbReference type="PANTHER" id="PTHR35039">
    <property type="entry name" value="3-KETO-L-GULONATE-6-PHOSPHATE DECARBOXYLASE SGBH-RELATED"/>
    <property type="match status" value="1"/>
</dbReference>
<dbReference type="InterPro" id="IPR001754">
    <property type="entry name" value="OMPdeCOase_dom"/>
</dbReference>
<accession>A0A377TJ23</accession>
<comment type="similarity">
    <text evidence="5">Belongs to the HPS/KGPDC family. KGPDC subfamily.</text>
</comment>
<name>A0A377TJ23_KLEPN</name>
<dbReference type="EC" id="4.1.1.85" evidence="6"/>
<evidence type="ECO:0000256" key="2">
    <source>
        <dbReference type="ARBA" id="ARBA00023239"/>
    </source>
</evidence>
<dbReference type="AlphaFoldDB" id="A0A377TJ23"/>
<feature type="domain" description="PTS EIIA type-2" evidence="8">
    <location>
        <begin position="1"/>
        <end position="125"/>
    </location>
</feature>
<dbReference type="InterPro" id="IPR013785">
    <property type="entry name" value="Aldolase_TIM"/>
</dbReference>
<dbReference type="Gene3D" id="3.40.930.10">
    <property type="entry name" value="Mannitol-specific EII, Chain A"/>
    <property type="match status" value="1"/>
</dbReference>
<dbReference type="GO" id="GO:0019854">
    <property type="term" value="P:L-ascorbic acid catabolic process"/>
    <property type="evidence" value="ECO:0007669"/>
    <property type="project" value="TreeGrafter"/>
</dbReference>
<keyword evidence="1" id="KW-0210">Decarboxylase</keyword>
<dbReference type="SMART" id="SM00934">
    <property type="entry name" value="OMPdecase"/>
    <property type="match status" value="1"/>
</dbReference>
<dbReference type="PROSITE" id="PS00372">
    <property type="entry name" value="PTS_EIIA_TYPE_2_HIS"/>
    <property type="match status" value="1"/>
</dbReference>
<gene>
    <name evidence="9" type="primary">ulaD</name>
    <name evidence="9" type="ORF">NCTC9140_01317</name>
</gene>
<dbReference type="EMBL" id="UGKQ01000007">
    <property type="protein sequence ID" value="STS79632.1"/>
    <property type="molecule type" value="Genomic_DNA"/>
</dbReference>
<dbReference type="InterPro" id="IPR002178">
    <property type="entry name" value="PTS_EIIA_type-2_dom"/>
</dbReference>
<keyword evidence="2 9" id="KW-0456">Lyase</keyword>
<dbReference type="CDD" id="cd00211">
    <property type="entry name" value="PTS_IIA_fru"/>
    <property type="match status" value="1"/>
</dbReference>
<evidence type="ECO:0000256" key="6">
    <source>
        <dbReference type="ARBA" id="ARBA00066421"/>
    </source>
</evidence>
<sequence>MKIGVDLLVAADVVEPRYYQAILDGVAQHGPYFVIAPGLAMPHGRPEEGVKKTGFALVTLKKPLIFNHEDNDPVDILITMAAVDATTHQEVGIMQIVNLFDDEANFDRLRACRSEQEVLDLIKTPPRRLFKRNTIMSLPMLQVALDNQTLASAYETTRLIAEEVDIIEVGTILCVGEGVRAVRDLKALYPHKIVLADAKIADAGKILSRMCFEANADWVTVICCADINTAKGALDVAKEFNGDVQIELTGFWTWEQAQAWREAGIQQVVYHRSRDAQAAGVAWSEADISAIKRLSDMGFKVTVTGGLALEDLPLFAGIPVHVFIAGRSIRDAASPVEAARQFKRSIAQLWGLRSDYVGEIHSARHL</sequence>
<comment type="catalytic activity">
    <reaction evidence="4">
        <text>3-dehydro-L-gulonate 6-phosphate + H(+) = L-xylulose 5-phosphate + CO2</text>
        <dbReference type="Rhea" id="RHEA:14353"/>
        <dbReference type="ChEBI" id="CHEBI:15378"/>
        <dbReference type="ChEBI" id="CHEBI:16526"/>
        <dbReference type="ChEBI" id="CHEBI:57829"/>
        <dbReference type="ChEBI" id="CHEBI:58774"/>
        <dbReference type="EC" id="4.1.1.85"/>
    </reaction>
    <physiologicalReaction direction="left-to-right" evidence="4">
        <dbReference type="Rhea" id="RHEA:14354"/>
    </physiologicalReaction>
</comment>
<evidence type="ECO:0000259" key="8">
    <source>
        <dbReference type="PROSITE" id="PS51094"/>
    </source>
</evidence>
<evidence type="ECO:0000256" key="4">
    <source>
        <dbReference type="ARBA" id="ARBA00050573"/>
    </source>
</evidence>
<evidence type="ECO:0000313" key="9">
    <source>
        <dbReference type="EMBL" id="STS79632.1"/>
    </source>
</evidence>
<dbReference type="Proteomes" id="UP000254938">
    <property type="component" value="Unassembled WGS sequence"/>
</dbReference>
<dbReference type="InterPro" id="IPR016152">
    <property type="entry name" value="PTrfase/Anion_transptr"/>
</dbReference>
<dbReference type="SUPFAM" id="SSF51366">
    <property type="entry name" value="Ribulose-phoshate binding barrel"/>
    <property type="match status" value="1"/>
</dbReference>